<evidence type="ECO:0000313" key="1">
    <source>
        <dbReference type="Proteomes" id="UP001652625"/>
    </source>
</evidence>
<sequence>MHYEYQVTLPDHDWVVAAKHKPIPSVYVGITIKKDGLGKTDAVTYSGPTYIAVRLGKHASSTAFAHGLDFQWLLDIKEFDSITRDPQTNMVKPNVVFSVDGGPDENPRYKKVIEIGILHFLKNNLDALFIMTNAPGRSALNRAERRMVPLSKELSGVNLPHKQYGTHLDSQGRTIDENLEKQNFSFAGQALADI</sequence>
<dbReference type="GeneID" id="136080871"/>
<dbReference type="PANTHER" id="PTHR46954:SF1">
    <property type="entry name" value="C2H2-TYPE DOMAIN-CONTAINING PROTEIN"/>
    <property type="match status" value="1"/>
</dbReference>
<accession>A0ABM4BYH8</accession>
<proteinExistence type="predicted"/>
<dbReference type="Proteomes" id="UP001652625">
    <property type="component" value="Chromosome 05"/>
</dbReference>
<keyword evidence="1" id="KW-1185">Reference proteome</keyword>
<organism evidence="1 2">
    <name type="scientific">Hydra vulgaris</name>
    <name type="common">Hydra</name>
    <name type="synonym">Hydra attenuata</name>
    <dbReference type="NCBI Taxonomy" id="6087"/>
    <lineage>
        <taxon>Eukaryota</taxon>
        <taxon>Metazoa</taxon>
        <taxon>Cnidaria</taxon>
        <taxon>Hydrozoa</taxon>
        <taxon>Hydroidolina</taxon>
        <taxon>Anthoathecata</taxon>
        <taxon>Aplanulata</taxon>
        <taxon>Hydridae</taxon>
        <taxon>Hydra</taxon>
    </lineage>
</organism>
<gene>
    <name evidence="2" type="primary">LOC136080871</name>
</gene>
<reference evidence="2" key="1">
    <citation type="submission" date="2025-08" db="UniProtKB">
        <authorList>
            <consortium name="RefSeq"/>
        </authorList>
    </citation>
    <scope>IDENTIFICATION</scope>
</reference>
<dbReference type="PANTHER" id="PTHR46954">
    <property type="entry name" value="C2H2-TYPE DOMAIN-CONTAINING PROTEIN"/>
    <property type="match status" value="1"/>
</dbReference>
<evidence type="ECO:0000313" key="2">
    <source>
        <dbReference type="RefSeq" id="XP_065654290.1"/>
    </source>
</evidence>
<dbReference type="RefSeq" id="XP_065654290.1">
    <property type="nucleotide sequence ID" value="XM_065798218.1"/>
</dbReference>
<protein>
    <submittedName>
        <fullName evidence="2">Uncharacterized protein LOC136080871</fullName>
    </submittedName>
</protein>
<name>A0ABM4BYH8_HYDVU</name>